<proteinExistence type="predicted"/>
<dbReference type="InterPro" id="IPR031566">
    <property type="entry name" value="CitMHS_2"/>
</dbReference>
<keyword evidence="3" id="KW-1185">Reference proteome</keyword>
<protein>
    <recommendedName>
        <fullName evidence="4">Sodium:proton antiporter</fullName>
    </recommendedName>
</protein>
<feature type="transmembrane region" description="Helical" evidence="1">
    <location>
        <begin position="38"/>
        <end position="63"/>
    </location>
</feature>
<dbReference type="RefSeq" id="WP_420241342.1">
    <property type="nucleotide sequence ID" value="NZ_BOPV01000001.1"/>
</dbReference>
<feature type="transmembrane region" description="Helical" evidence="1">
    <location>
        <begin position="179"/>
        <end position="197"/>
    </location>
</feature>
<evidence type="ECO:0000256" key="1">
    <source>
        <dbReference type="SAM" id="Phobius"/>
    </source>
</evidence>
<feature type="transmembrane region" description="Helical" evidence="1">
    <location>
        <begin position="375"/>
        <end position="396"/>
    </location>
</feature>
<gene>
    <name evidence="2" type="ORF">TMPK1_05930</name>
</gene>
<evidence type="ECO:0008006" key="4">
    <source>
        <dbReference type="Google" id="ProtNLM"/>
    </source>
</evidence>
<feature type="transmembrane region" description="Helical" evidence="1">
    <location>
        <begin position="260"/>
        <end position="277"/>
    </location>
</feature>
<feature type="transmembrane region" description="Helical" evidence="1">
    <location>
        <begin position="7"/>
        <end position="26"/>
    </location>
</feature>
<keyword evidence="1" id="KW-1133">Transmembrane helix</keyword>
<reference evidence="2" key="1">
    <citation type="submission" date="2021-02" db="EMBL/GenBank/DDBJ databases">
        <title>Genome sequence of Rhodospirillales sp. strain TMPK1 isolated from soil.</title>
        <authorList>
            <person name="Nakai R."/>
            <person name="Kusada H."/>
            <person name="Tamaki H."/>
        </authorList>
    </citation>
    <scope>NUCLEOTIDE SEQUENCE</scope>
    <source>
        <strain evidence="2">TMPK1</strain>
    </source>
</reference>
<dbReference type="EMBL" id="BOPV01000001">
    <property type="protein sequence ID" value="GIL38356.1"/>
    <property type="molecule type" value="Genomic_DNA"/>
</dbReference>
<accession>A0A8S8XB21</accession>
<feature type="transmembrane region" description="Helical" evidence="1">
    <location>
        <begin position="70"/>
        <end position="90"/>
    </location>
</feature>
<feature type="transmembrane region" description="Helical" evidence="1">
    <location>
        <begin position="416"/>
        <end position="439"/>
    </location>
</feature>
<feature type="transmembrane region" description="Helical" evidence="1">
    <location>
        <begin position="337"/>
        <end position="363"/>
    </location>
</feature>
<feature type="transmembrane region" description="Helical" evidence="1">
    <location>
        <begin position="102"/>
        <end position="128"/>
    </location>
</feature>
<comment type="caution">
    <text evidence="2">The sequence shown here is derived from an EMBL/GenBank/DDBJ whole genome shotgun (WGS) entry which is preliminary data.</text>
</comment>
<evidence type="ECO:0000313" key="2">
    <source>
        <dbReference type="EMBL" id="GIL38356.1"/>
    </source>
</evidence>
<feature type="transmembrane region" description="Helical" evidence="1">
    <location>
        <begin position="140"/>
        <end position="159"/>
    </location>
</feature>
<feature type="transmembrane region" description="Helical" evidence="1">
    <location>
        <begin position="218"/>
        <end position="240"/>
    </location>
</feature>
<name>A0A8S8XB21_9PROT</name>
<dbReference type="Proteomes" id="UP000681075">
    <property type="component" value="Unassembled WGS sequence"/>
</dbReference>
<dbReference type="Pfam" id="PF16980">
    <property type="entry name" value="CitMHS_2"/>
    <property type="match status" value="1"/>
</dbReference>
<keyword evidence="1" id="KW-0472">Membrane</keyword>
<evidence type="ECO:0000313" key="3">
    <source>
        <dbReference type="Proteomes" id="UP000681075"/>
    </source>
</evidence>
<keyword evidence="1" id="KW-0812">Transmembrane</keyword>
<dbReference type="AlphaFoldDB" id="A0A8S8XB21"/>
<organism evidence="2 3">
    <name type="scientific">Roseiterribacter gracilis</name>
    <dbReference type="NCBI Taxonomy" id="2812848"/>
    <lineage>
        <taxon>Bacteria</taxon>
        <taxon>Pseudomonadati</taxon>
        <taxon>Pseudomonadota</taxon>
        <taxon>Alphaproteobacteria</taxon>
        <taxon>Rhodospirillales</taxon>
        <taxon>Roseiterribacteraceae</taxon>
        <taxon>Roseiterribacter</taxon>
    </lineage>
</organism>
<sequence length="440" mass="47029">MESLTPIWAVPFIGLLLSIAILPMAVPRFWHRHYGTVSLAWMAVLLLPMAFAFGAIQAGHLILDSLIRDYLPFIVAVGSLYAIGGGIRLTRTPSGLPASNTALLALGTLLAGLIGTTGAAIVLIRPLLRAIAWRREQTHVVIFFIFLVGNVGGALTPIGPPLFLGYLHGVGFAWTLQHLALPVLFMSVLLLVVFWLIDRHYARREASPPMRLSHAGGPLLEGAINLVLLLAVVAVVVVSGSVTTGIAVPIGPVVLTLEEALRVAGMFVLGLASMWLTPRGVRELNEFNWAAMREVALLFVGLFLTLAPLVAMLQAKHDGPFAPALALLNDEAGQPRIAAYFWITGLLSSVLDNAPTYLVFFEAAGGDAVQLQGKLARVLTALSAGACFMGAMTYIGNAPNFMVRSIAEARGVAMPSFFAFLGWSCAVLLPAFVLLTFVFF</sequence>
<feature type="transmembrane region" description="Helical" evidence="1">
    <location>
        <begin position="297"/>
        <end position="317"/>
    </location>
</feature>